<feature type="coiled-coil region" evidence="14">
    <location>
        <begin position="1668"/>
        <end position="1779"/>
    </location>
</feature>
<keyword evidence="7" id="KW-0227">DNA damage</keyword>
<dbReference type="GO" id="GO:0003691">
    <property type="term" value="F:double-stranded telomeric DNA binding"/>
    <property type="evidence" value="ECO:0007669"/>
    <property type="project" value="TreeGrafter"/>
</dbReference>
<evidence type="ECO:0000256" key="2">
    <source>
        <dbReference type="ARBA" id="ARBA00004123"/>
    </source>
</evidence>
<evidence type="ECO:0000256" key="9">
    <source>
        <dbReference type="ARBA" id="ARBA00022833"/>
    </source>
</evidence>
<dbReference type="GO" id="GO:0043047">
    <property type="term" value="F:single-stranded telomeric DNA binding"/>
    <property type="evidence" value="ECO:0007669"/>
    <property type="project" value="TreeGrafter"/>
</dbReference>
<evidence type="ECO:0000256" key="3">
    <source>
        <dbReference type="ARBA" id="ARBA00004286"/>
    </source>
</evidence>
<dbReference type="PANTHER" id="PTHR18867">
    <property type="entry name" value="RAD50"/>
    <property type="match status" value="1"/>
</dbReference>
<proteinExistence type="inferred from homology"/>
<dbReference type="NCBIfam" id="TIGR00606">
    <property type="entry name" value="rad50"/>
    <property type="match status" value="1"/>
</dbReference>
<keyword evidence="12" id="KW-0539">Nucleus</keyword>
<dbReference type="InterPro" id="IPR021861">
    <property type="entry name" value="THO_THOC1"/>
</dbReference>
<feature type="coiled-coil region" evidence="14">
    <location>
        <begin position="1428"/>
        <end position="1455"/>
    </location>
</feature>
<dbReference type="GO" id="GO:0000794">
    <property type="term" value="C:condensed nuclear chromosome"/>
    <property type="evidence" value="ECO:0007669"/>
    <property type="project" value="TreeGrafter"/>
</dbReference>
<keyword evidence="10 14" id="KW-0175">Coiled coil</keyword>
<dbReference type="GO" id="GO:0000722">
    <property type="term" value="P:telomere maintenance via recombination"/>
    <property type="evidence" value="ECO:0007669"/>
    <property type="project" value="TreeGrafter"/>
</dbReference>
<feature type="region of interest" description="Disordered" evidence="15">
    <location>
        <begin position="332"/>
        <end position="365"/>
    </location>
</feature>
<evidence type="ECO:0000313" key="18">
    <source>
        <dbReference type="Proteomes" id="UP000703661"/>
    </source>
</evidence>
<dbReference type="Pfam" id="PF13476">
    <property type="entry name" value="AAA_23"/>
    <property type="match status" value="1"/>
</dbReference>
<dbReference type="Proteomes" id="UP000703661">
    <property type="component" value="Unassembled WGS sequence"/>
</dbReference>
<feature type="region of interest" description="Disordered" evidence="15">
    <location>
        <begin position="618"/>
        <end position="664"/>
    </location>
</feature>
<dbReference type="FunFam" id="3.40.50.300:FF:000947">
    <property type="entry name" value="DNA repair protein RAD50"/>
    <property type="match status" value="1"/>
</dbReference>
<gene>
    <name evidence="17" type="primary">RAD50</name>
    <name evidence="17" type="ORF">BGZ80_010462</name>
</gene>
<keyword evidence="9" id="KW-0862">Zinc</keyword>
<keyword evidence="6" id="KW-0479">Metal-binding</keyword>
<feature type="domain" description="Rad50/SbcC-type AAA" evidence="16">
    <location>
        <begin position="699"/>
        <end position="919"/>
    </location>
</feature>
<keyword evidence="5" id="KW-0158">Chromosome</keyword>
<dbReference type="GO" id="GO:0070192">
    <property type="term" value="P:chromosome organization involved in meiotic cell cycle"/>
    <property type="evidence" value="ECO:0007669"/>
    <property type="project" value="TreeGrafter"/>
</dbReference>
<name>A0A9P6N487_9FUNG</name>
<dbReference type="InterPro" id="IPR004584">
    <property type="entry name" value="Rad50_eukaryotes"/>
</dbReference>
<dbReference type="GO" id="GO:0006302">
    <property type="term" value="P:double-strand break repair"/>
    <property type="evidence" value="ECO:0007669"/>
    <property type="project" value="InterPro"/>
</dbReference>
<dbReference type="InterPro" id="IPR038729">
    <property type="entry name" value="Rad50/SbcC_AAA"/>
</dbReference>
<dbReference type="EMBL" id="JAAAID010000073">
    <property type="protein sequence ID" value="KAG0023082.1"/>
    <property type="molecule type" value="Genomic_DNA"/>
</dbReference>
<comment type="catalytic activity">
    <reaction evidence="13">
        <text>ATP + H2O = ADP + phosphate + H(+)</text>
        <dbReference type="Rhea" id="RHEA:13065"/>
        <dbReference type="ChEBI" id="CHEBI:15377"/>
        <dbReference type="ChEBI" id="CHEBI:15378"/>
        <dbReference type="ChEBI" id="CHEBI:30616"/>
        <dbReference type="ChEBI" id="CHEBI:43474"/>
        <dbReference type="ChEBI" id="CHEBI:456216"/>
    </reaction>
</comment>
<evidence type="ECO:0000256" key="7">
    <source>
        <dbReference type="ARBA" id="ARBA00022763"/>
    </source>
</evidence>
<evidence type="ECO:0000256" key="14">
    <source>
        <dbReference type="SAM" id="Coils"/>
    </source>
</evidence>
<evidence type="ECO:0000256" key="1">
    <source>
        <dbReference type="ARBA" id="ARBA00001947"/>
    </source>
</evidence>
<evidence type="ECO:0000256" key="6">
    <source>
        <dbReference type="ARBA" id="ARBA00022723"/>
    </source>
</evidence>
<evidence type="ECO:0000256" key="5">
    <source>
        <dbReference type="ARBA" id="ARBA00022454"/>
    </source>
</evidence>
<sequence>MGSTLPIPRFEPLVDIEGAITSILAITKGQDTTPAPPTKNTPVATNPFKNRPTAFDDPINTILVPKLDKYRNLERAADRATLLETAFKLKLIIKQNELGTRIHDLRDAMFQCLDLLLRCSELDLLDHTTPLNCIEEVLELQTVECSEHIYNYLESRVERLTVHMVAGKGKGLTLLRLCNELLRRLSKAKNTVFCGRILMLLASVFPLTERSGVNLRGEFNTENVTLVENEETIIVPDLALTSQQSQKEIDAHVPGVESMDLDEEDKVQQQEKKQDNTSQDDSAFYTEFWSLQSFFCNPTVLMNSAENMAKLRSGIDHALDKFVAIEEAENKARGQMADAESTDDSKPTDSSSVKHGNSVLTKRKHPHIKDKVDEPAIYFPKFLTSPKLLRLEYLENHNSSAKEAYAKIINPNKSFQPNWILEETDQEWITSVKPRIYKQLKVTGVESGDNGFMNTVNAVLGHEESWIQWKVESCQSFERPSLTDADLEETQAKRQKLSKGLDAFKQPLGCQTLSDLWSQAQPEGAAVGSNRLPPSLSSYIKALYGTGAKVPPGKFAQSEQETQDLEQARLWKALRLGAQQYMHLYGKLVTAEKYTLATLEADVSADGRGKTEIKNGAKVPLSKVVDPSSATPATEASKLNDSEKPRMEDGSSEIQDDSPSVGGDIEMMDIELDKKENMKDLSNNSIVISLSKNMSSIEKILIRGVRSFESESGEAATITFYSPLTLITGHNGSGKTTVIECLKYATTGFLPPGTKGGAFVNDPKMSDSPSVKAQVRLRFRNVNSQIMSITRSLSVTVKKNTYTQKTLENVLAAVDPQTGELATISAKCAELDADVPNHLGVSRAILDNVIFCHQEESNWPLSEPSILKKRFDDIFASTKKEKAQDLKIMHTSLEFIRRNKEKAEKASESLAKNIQSLETGQKRIEQLDIDIEECGDEIGRLMEMTKDLQAIDATLSALSHEHRATLANIRELDGSFTVYTEPDSVLQEMLFKHELSLKTADQEKVKQERLKQQASSSIANLQTSVNSNQQSIGQLKAQLDSNKKKQNDRDQLIREIAMQYSFEGFDALPLVNSDVSRFIKKLESHVQQKIGDVEKIKAENRKKEQDIRAQIAGRKARIDMSSSLKSKIQKSISSAKAKLRLQNDELLKYQSAKDDVGVIERQLADQETSLTALRSGDPSLDHLESQKRAKMADIEACENDLSRLSDRSSEQIKNAGSQAKLALLRDSCSQRSEEIQRIMETHHDVFLLVLKKDPVPDTVESQLASVLEEKEAAVQASRNILEQLKQEVSSYEIRIDDAKAKLQKHEVVLADYEKSIVAVCGEDPLPELLATREEAIAELREQVQDMKTMSTMYGRFVAMAEKKHACPLCSRGFDPALEAQFTAKLRRLMNKAENDDERELIALEANIATLRPLKSAWDSAIHLRSTEIPALKKQISDLEAELVAATKSLEFADVEAAGLVADLQDLRQLAAVAKNVTQLCKENIKGNSQIMELETELLITGSTQSVEELQEEYSAVKMKVQSARHDLTRLQQQIAQVTADIQRKEEVIQSLKEKRNQLLNEQSRQTQISEQIAETNSIIQSLSAELEQHEIESQSIIPELNSLNEILKQLTTEAQVGEGEIQQVVSEMQRSLGKVRMYNDDLERLDTKSAMTQLSKLEADTDTYFEEIQRHTDALHAAEKSMQDLQEQLTGFKNLQRSIDDNLRHRRYVAKAKELEAKISETKSKKDGKAQETYSLRLNRLSQRQSNLTSEKAGLKGEIRQLQDQKLQYEDELNGEYKDVVRKYHDNLIGYKTTELALQDLEKYAKALQSAIVEYHSMKMEEINKSIKELWTNTYRGTDIDSIEIRSDQEGLRANQSYNYRVVMIQKGRAMDMRGRCSAGQKVLASIIIRLALAESFSLNCGILALDEPTTNLDEANVSQLAQSLRSIIDKHREQSNFQLIVITHDENFLRMLNLTDYVDYYYRVQKNSE</sequence>
<dbReference type="PANTHER" id="PTHR18867:SF12">
    <property type="entry name" value="DNA REPAIR PROTEIN RAD50"/>
    <property type="match status" value="1"/>
</dbReference>
<evidence type="ECO:0000256" key="15">
    <source>
        <dbReference type="SAM" id="MobiDB-lite"/>
    </source>
</evidence>
<feature type="compositionally biased region" description="Basic and acidic residues" evidence="15">
    <location>
        <begin position="266"/>
        <end position="275"/>
    </location>
</feature>
<dbReference type="Pfam" id="PF11957">
    <property type="entry name" value="efThoc1"/>
    <property type="match status" value="1"/>
</dbReference>
<evidence type="ECO:0000256" key="10">
    <source>
        <dbReference type="ARBA" id="ARBA00023054"/>
    </source>
</evidence>
<dbReference type="GO" id="GO:0046872">
    <property type="term" value="F:metal ion binding"/>
    <property type="evidence" value="ECO:0007669"/>
    <property type="project" value="UniProtKB-KW"/>
</dbReference>
<evidence type="ECO:0000256" key="11">
    <source>
        <dbReference type="ARBA" id="ARBA00023204"/>
    </source>
</evidence>
<keyword evidence="11" id="KW-0234">DNA repair</keyword>
<evidence type="ECO:0000256" key="8">
    <source>
        <dbReference type="ARBA" id="ARBA00022801"/>
    </source>
</evidence>
<organism evidence="17 18">
    <name type="scientific">Entomortierella chlamydospora</name>
    <dbReference type="NCBI Taxonomy" id="101097"/>
    <lineage>
        <taxon>Eukaryota</taxon>
        <taxon>Fungi</taxon>
        <taxon>Fungi incertae sedis</taxon>
        <taxon>Mucoromycota</taxon>
        <taxon>Mortierellomycotina</taxon>
        <taxon>Mortierellomycetes</taxon>
        <taxon>Mortierellales</taxon>
        <taxon>Mortierellaceae</taxon>
        <taxon>Entomortierella</taxon>
    </lineage>
</organism>
<feature type="compositionally biased region" description="Polar residues" evidence="15">
    <location>
        <begin position="628"/>
        <end position="637"/>
    </location>
</feature>
<dbReference type="GO" id="GO:0007004">
    <property type="term" value="P:telomere maintenance via telomerase"/>
    <property type="evidence" value="ECO:0007669"/>
    <property type="project" value="TreeGrafter"/>
</dbReference>
<dbReference type="Pfam" id="PF13558">
    <property type="entry name" value="SbcC_Walker_B"/>
    <property type="match status" value="1"/>
</dbReference>
<comment type="similarity">
    <text evidence="4">Belongs to the SMC family. RAD50 subfamily.</text>
</comment>
<feature type="region of interest" description="Disordered" evidence="15">
    <location>
        <begin position="28"/>
        <end position="50"/>
    </location>
</feature>
<dbReference type="Gene3D" id="3.40.50.300">
    <property type="entry name" value="P-loop containing nucleotide triphosphate hydrolases"/>
    <property type="match status" value="2"/>
</dbReference>
<evidence type="ECO:0000256" key="4">
    <source>
        <dbReference type="ARBA" id="ARBA00009439"/>
    </source>
</evidence>
<dbReference type="GO" id="GO:0016887">
    <property type="term" value="F:ATP hydrolysis activity"/>
    <property type="evidence" value="ECO:0007669"/>
    <property type="project" value="InterPro"/>
</dbReference>
<dbReference type="GO" id="GO:0051880">
    <property type="term" value="F:G-quadruplex DNA binding"/>
    <property type="evidence" value="ECO:0007669"/>
    <property type="project" value="TreeGrafter"/>
</dbReference>
<dbReference type="InterPro" id="IPR027417">
    <property type="entry name" value="P-loop_NTPase"/>
</dbReference>
<comment type="caution">
    <text evidence="17">The sequence shown here is derived from an EMBL/GenBank/DDBJ whole genome shotgun (WGS) entry which is preliminary data.</text>
</comment>
<dbReference type="SUPFAM" id="SSF52540">
    <property type="entry name" value="P-loop containing nucleoside triphosphate hydrolases"/>
    <property type="match status" value="1"/>
</dbReference>
<evidence type="ECO:0000256" key="13">
    <source>
        <dbReference type="ARBA" id="ARBA00049360"/>
    </source>
</evidence>
<reference evidence="17" key="1">
    <citation type="journal article" date="2020" name="Fungal Divers.">
        <title>Resolving the Mortierellaceae phylogeny through synthesis of multi-gene phylogenetics and phylogenomics.</title>
        <authorList>
            <person name="Vandepol N."/>
            <person name="Liber J."/>
            <person name="Desiro A."/>
            <person name="Na H."/>
            <person name="Kennedy M."/>
            <person name="Barry K."/>
            <person name="Grigoriev I.V."/>
            <person name="Miller A.N."/>
            <person name="O'Donnell K."/>
            <person name="Stajich J.E."/>
            <person name="Bonito G."/>
        </authorList>
    </citation>
    <scope>NUCLEOTIDE SEQUENCE</scope>
    <source>
        <strain evidence="17">NRRL 2769</strain>
    </source>
</reference>
<feature type="compositionally biased region" description="Basic and acidic residues" evidence="15">
    <location>
        <begin position="638"/>
        <end position="649"/>
    </location>
</feature>
<evidence type="ECO:0000313" key="17">
    <source>
        <dbReference type="EMBL" id="KAG0023082.1"/>
    </source>
</evidence>
<accession>A0A9P6N487</accession>
<dbReference type="GO" id="GO:0030870">
    <property type="term" value="C:Mre11 complex"/>
    <property type="evidence" value="ECO:0007669"/>
    <property type="project" value="InterPro"/>
</dbReference>
<feature type="region of interest" description="Disordered" evidence="15">
    <location>
        <begin position="259"/>
        <end position="279"/>
    </location>
</feature>
<feature type="coiled-coil region" evidence="14">
    <location>
        <begin position="1506"/>
        <end position="1592"/>
    </location>
</feature>
<feature type="coiled-coil region" evidence="14">
    <location>
        <begin position="1267"/>
        <end position="1349"/>
    </location>
</feature>
<comment type="cofactor">
    <cofactor evidence="1">
        <name>Zn(2+)</name>
        <dbReference type="ChEBI" id="CHEBI:29105"/>
    </cofactor>
</comment>
<evidence type="ECO:0000256" key="12">
    <source>
        <dbReference type="ARBA" id="ARBA00023242"/>
    </source>
</evidence>
<protein>
    <submittedName>
        <fullName evidence="17">DNA repair protein rad50</fullName>
    </submittedName>
</protein>
<keyword evidence="18" id="KW-1185">Reference proteome</keyword>
<feature type="coiled-coil region" evidence="14">
    <location>
        <begin position="893"/>
        <end position="920"/>
    </location>
</feature>
<keyword evidence="8" id="KW-0378">Hydrolase</keyword>
<comment type="subcellular location">
    <subcellularLocation>
        <location evidence="3">Chromosome</location>
    </subcellularLocation>
    <subcellularLocation>
        <location evidence="2">Nucleus</location>
    </subcellularLocation>
</comment>
<evidence type="ECO:0000259" key="16">
    <source>
        <dbReference type="Pfam" id="PF13476"/>
    </source>
</evidence>